<dbReference type="Proteomes" id="UP000278807">
    <property type="component" value="Unassembled WGS sequence"/>
</dbReference>
<dbReference type="WBParaSite" id="HNAJ_0000389601-mRNA-1">
    <property type="protein sequence ID" value="HNAJ_0000389601-mRNA-1"/>
    <property type="gene ID" value="HNAJ_0000389601"/>
</dbReference>
<dbReference type="EMBL" id="UZAE01002450">
    <property type="protein sequence ID" value="VDN99753.1"/>
    <property type="molecule type" value="Genomic_DNA"/>
</dbReference>
<dbReference type="OrthoDB" id="6249763at2759"/>
<accession>A0A0R3TA07</accession>
<dbReference type="STRING" id="102285.A0A0R3TA07"/>
<proteinExistence type="predicted"/>
<keyword evidence="2" id="KW-1185">Reference proteome</keyword>
<reference evidence="3" key="1">
    <citation type="submission" date="2017-02" db="UniProtKB">
        <authorList>
            <consortium name="WormBaseParasite"/>
        </authorList>
    </citation>
    <scope>IDENTIFICATION</scope>
</reference>
<reference evidence="1 2" key="2">
    <citation type="submission" date="2018-11" db="EMBL/GenBank/DDBJ databases">
        <authorList>
            <consortium name="Pathogen Informatics"/>
        </authorList>
    </citation>
    <scope>NUCLEOTIDE SEQUENCE [LARGE SCALE GENOMIC DNA]</scope>
</reference>
<name>A0A0R3TA07_RODNA</name>
<sequence>MLEEIRKMYWFDRMSLIQLQKIVASHSEPSWFSISDLLFGATNFKNYEEFTQTLLKQFGILYQSFAGLLSKVFSKTAQVELHIDAQIIQVLREIELTLEAILISLSSGLDSESMFPSLLKEFWESSFFSRKELTCLSTTCRKVANRIRNLECFILIRAARLERQLDDHFMKNHANRLVASVSSLSKVQGNAPVFLLAAVCGSVFGSTEEEISKAGNLAFVAIQELDAFNYLCSILQDRNFSPGTKTNSQTSSDFHLLTLPESLSVVSLCSHLAVFDLLTLLARQVAVDSLGEHRTAFTRVLAKTLSVIVHCNGSMSVAETNSSRIGQGIASVIEDLAQRFPLDLDLLQICIALLNTGDCTQSSNDTDDDSSIPNIVVQFISSIPYFAERFSDPSILRGLVRVHDNLDEEEGGEVAVSVLRQRRCYPPDAMQHIEQFSKDRSSNHLAVNIPAGTRGDLRQDGFVVVWQRDYSIWPILNSIAVSAEHTLLNGQIDDPSQVSLTITRLASCLDFVDACLLVCLSSSFNY</sequence>
<evidence type="ECO:0000313" key="3">
    <source>
        <dbReference type="WBParaSite" id="HNAJ_0000389601-mRNA-1"/>
    </source>
</evidence>
<evidence type="ECO:0000313" key="1">
    <source>
        <dbReference type="EMBL" id="VDN99753.1"/>
    </source>
</evidence>
<evidence type="ECO:0000313" key="2">
    <source>
        <dbReference type="Proteomes" id="UP000278807"/>
    </source>
</evidence>
<gene>
    <name evidence="1" type="ORF">HNAJ_LOCUS3894</name>
</gene>
<protein>
    <submittedName>
        <fullName evidence="3">UBA domain-containing protein</fullName>
    </submittedName>
</protein>
<dbReference type="AlphaFoldDB" id="A0A0R3TA07"/>
<organism evidence="3">
    <name type="scientific">Rodentolepis nana</name>
    <name type="common">Dwarf tapeworm</name>
    <name type="synonym">Hymenolepis nana</name>
    <dbReference type="NCBI Taxonomy" id="102285"/>
    <lineage>
        <taxon>Eukaryota</taxon>
        <taxon>Metazoa</taxon>
        <taxon>Spiralia</taxon>
        <taxon>Lophotrochozoa</taxon>
        <taxon>Platyhelminthes</taxon>
        <taxon>Cestoda</taxon>
        <taxon>Eucestoda</taxon>
        <taxon>Cyclophyllidea</taxon>
        <taxon>Hymenolepididae</taxon>
        <taxon>Rodentolepis</taxon>
    </lineage>
</organism>